<evidence type="ECO:0000256" key="2">
    <source>
        <dbReference type="ARBA" id="ARBA00022734"/>
    </source>
</evidence>
<evidence type="ECO:0000259" key="4">
    <source>
        <dbReference type="PROSITE" id="PS50041"/>
    </source>
</evidence>
<keyword evidence="2" id="KW-0430">Lectin</keyword>
<evidence type="ECO:0000313" key="6">
    <source>
        <dbReference type="Proteomes" id="UP000551758"/>
    </source>
</evidence>
<reference evidence="5 6" key="1">
    <citation type="journal article" date="2020" name="Mol. Biol. Evol.">
        <title>Interspecific Gene Flow and the Evolution of Specialization in Black and White Rhinoceros.</title>
        <authorList>
            <person name="Moodley Y."/>
            <person name="Westbury M.V."/>
            <person name="Russo I.M."/>
            <person name="Gopalakrishnan S."/>
            <person name="Rakotoarivelo A."/>
            <person name="Olsen R.A."/>
            <person name="Prost S."/>
            <person name="Tunstall T."/>
            <person name="Ryder O.A."/>
            <person name="Dalen L."/>
            <person name="Bruford M.W."/>
        </authorList>
    </citation>
    <scope>NUCLEOTIDE SEQUENCE [LARGE SCALE GENOMIC DNA]</scope>
    <source>
        <strain evidence="5">SBR-YM</strain>
        <tissue evidence="5">Skin</tissue>
    </source>
</reference>
<dbReference type="PROSITE" id="PS50041">
    <property type="entry name" value="C_TYPE_LECTIN_2"/>
    <property type="match status" value="1"/>
</dbReference>
<dbReference type="SMART" id="SM00034">
    <property type="entry name" value="CLECT"/>
    <property type="match status" value="1"/>
</dbReference>
<comment type="caution">
    <text evidence="5">The sequence shown here is derived from an EMBL/GenBank/DDBJ whole genome shotgun (WGS) entry which is preliminary data.</text>
</comment>
<dbReference type="GO" id="GO:0030246">
    <property type="term" value="F:carbohydrate binding"/>
    <property type="evidence" value="ECO:0007669"/>
    <property type="project" value="UniProtKB-KW"/>
</dbReference>
<proteinExistence type="predicted"/>
<dbReference type="InterPro" id="IPR050828">
    <property type="entry name" value="C-type_lectin/matrix_domain"/>
</dbReference>
<comment type="subcellular location">
    <subcellularLocation>
        <location evidence="1">Cell membrane</location>
        <topology evidence="1">Single-pass type II membrane protein</topology>
    </subcellularLocation>
</comment>
<keyword evidence="3" id="KW-1133">Transmembrane helix</keyword>
<name>A0A7J7E9S1_DICBM</name>
<dbReference type="Gene3D" id="3.10.100.10">
    <property type="entry name" value="Mannose-Binding Protein A, subunit A"/>
    <property type="match status" value="1"/>
</dbReference>
<dbReference type="InterPro" id="IPR001304">
    <property type="entry name" value="C-type_lectin-like"/>
</dbReference>
<evidence type="ECO:0000313" key="5">
    <source>
        <dbReference type="EMBL" id="KAF5912433.1"/>
    </source>
</evidence>
<keyword evidence="3" id="KW-0472">Membrane</keyword>
<sequence>MERLAFTKKIRQEYKFTIAFAFQFLLLYRGFVILLSSRMAEASLKILQADLIFRDDMEKGGSGKTLQRKCLKIIFPVTLAKIYCCFALIIVLLASVILLSVALAVREATPVLEFPVCAACPKQWIGFGKTRNWTFSQTFCASLEACLAQFENLEELNFLKRYKGPSDHWIGLSRESSRHVWKWTDNSEYNVSCVIKGTGECAYLNDNGISSARTYADRKWICSKPNHTSKCQHISSPF</sequence>
<dbReference type="AlphaFoldDB" id="A0A7J7E9S1"/>
<dbReference type="CDD" id="cd03593">
    <property type="entry name" value="CLECT_NK_receptors_like"/>
    <property type="match status" value="1"/>
</dbReference>
<protein>
    <recommendedName>
        <fullName evidence="4">C-type lectin domain-containing protein</fullName>
    </recommendedName>
</protein>
<keyword evidence="3" id="KW-0812">Transmembrane</keyword>
<evidence type="ECO:0000256" key="3">
    <source>
        <dbReference type="SAM" id="Phobius"/>
    </source>
</evidence>
<dbReference type="PANTHER" id="PTHR45710">
    <property type="entry name" value="C-TYPE LECTIN DOMAIN-CONTAINING PROTEIN 180"/>
    <property type="match status" value="1"/>
</dbReference>
<gene>
    <name evidence="5" type="ORF">HPG69_004103</name>
</gene>
<dbReference type="PANTHER" id="PTHR45710:SF35">
    <property type="entry name" value="C-TYPE LECTIN DOMAIN FAMILY 2 MEMBER D"/>
    <property type="match status" value="1"/>
</dbReference>
<feature type="transmembrane region" description="Helical" evidence="3">
    <location>
        <begin position="16"/>
        <end position="35"/>
    </location>
</feature>
<dbReference type="InterPro" id="IPR016186">
    <property type="entry name" value="C-type_lectin-like/link_sf"/>
</dbReference>
<feature type="domain" description="C-type lectin" evidence="4">
    <location>
        <begin position="131"/>
        <end position="223"/>
    </location>
</feature>
<feature type="transmembrane region" description="Helical" evidence="3">
    <location>
        <begin position="82"/>
        <end position="105"/>
    </location>
</feature>
<keyword evidence="6" id="KW-1185">Reference proteome</keyword>
<organism evidence="5 6">
    <name type="scientific">Diceros bicornis minor</name>
    <name type="common">South-central black rhinoceros</name>
    <dbReference type="NCBI Taxonomy" id="77932"/>
    <lineage>
        <taxon>Eukaryota</taxon>
        <taxon>Metazoa</taxon>
        <taxon>Chordata</taxon>
        <taxon>Craniata</taxon>
        <taxon>Vertebrata</taxon>
        <taxon>Euteleostomi</taxon>
        <taxon>Mammalia</taxon>
        <taxon>Eutheria</taxon>
        <taxon>Laurasiatheria</taxon>
        <taxon>Perissodactyla</taxon>
        <taxon>Rhinocerotidae</taxon>
        <taxon>Diceros</taxon>
    </lineage>
</organism>
<dbReference type="Pfam" id="PF00059">
    <property type="entry name" value="Lectin_C"/>
    <property type="match status" value="1"/>
</dbReference>
<dbReference type="EMBL" id="JACDTQ010003814">
    <property type="protein sequence ID" value="KAF5912433.1"/>
    <property type="molecule type" value="Genomic_DNA"/>
</dbReference>
<evidence type="ECO:0000256" key="1">
    <source>
        <dbReference type="ARBA" id="ARBA00004401"/>
    </source>
</evidence>
<accession>A0A7J7E9S1</accession>
<dbReference type="SUPFAM" id="SSF56436">
    <property type="entry name" value="C-type lectin-like"/>
    <property type="match status" value="1"/>
</dbReference>
<dbReference type="InterPro" id="IPR016187">
    <property type="entry name" value="CTDL_fold"/>
</dbReference>
<dbReference type="Proteomes" id="UP000551758">
    <property type="component" value="Unassembled WGS sequence"/>
</dbReference>
<dbReference type="InterPro" id="IPR033992">
    <property type="entry name" value="NKR-like_CTLD"/>
</dbReference>
<dbReference type="GO" id="GO:0009897">
    <property type="term" value="C:external side of plasma membrane"/>
    <property type="evidence" value="ECO:0007669"/>
    <property type="project" value="TreeGrafter"/>
</dbReference>